<evidence type="ECO:0000313" key="7">
    <source>
        <dbReference type="Proteomes" id="UP001549047"/>
    </source>
</evidence>
<comment type="caution">
    <text evidence="6">The sequence shown here is derived from an EMBL/GenBank/DDBJ whole genome shotgun (WGS) entry which is preliminary data.</text>
</comment>
<organism evidence="6 7">
    <name type="scientific">Rhizobium aquaticum</name>
    <dbReference type="NCBI Taxonomy" id="1549636"/>
    <lineage>
        <taxon>Bacteria</taxon>
        <taxon>Pseudomonadati</taxon>
        <taxon>Pseudomonadota</taxon>
        <taxon>Alphaproteobacteria</taxon>
        <taxon>Hyphomicrobiales</taxon>
        <taxon>Rhizobiaceae</taxon>
        <taxon>Rhizobium/Agrobacterium group</taxon>
        <taxon>Rhizobium</taxon>
    </lineage>
</organism>
<dbReference type="EMBL" id="JBEPMB010000001">
    <property type="protein sequence ID" value="MET3612325.1"/>
    <property type="molecule type" value="Genomic_DNA"/>
</dbReference>
<comment type="similarity">
    <text evidence="1">Belongs to the Gfa family.</text>
</comment>
<dbReference type="PANTHER" id="PTHR33337:SF40">
    <property type="entry name" value="CENP-V_GFA DOMAIN-CONTAINING PROTEIN-RELATED"/>
    <property type="match status" value="1"/>
</dbReference>
<dbReference type="InterPro" id="IPR006913">
    <property type="entry name" value="CENP-V/GFA"/>
</dbReference>
<evidence type="ECO:0000256" key="2">
    <source>
        <dbReference type="ARBA" id="ARBA00022723"/>
    </source>
</evidence>
<dbReference type="PANTHER" id="PTHR33337">
    <property type="entry name" value="GFA DOMAIN-CONTAINING PROTEIN"/>
    <property type="match status" value="1"/>
</dbReference>
<dbReference type="SUPFAM" id="SSF51316">
    <property type="entry name" value="Mss4-like"/>
    <property type="match status" value="1"/>
</dbReference>
<dbReference type="RefSeq" id="WP_354554894.1">
    <property type="nucleotide sequence ID" value="NZ_JBEPMB010000001.1"/>
</dbReference>
<keyword evidence="4" id="KW-0456">Lyase</keyword>
<feature type="domain" description="CENP-V/GFA" evidence="5">
    <location>
        <begin position="8"/>
        <end position="122"/>
    </location>
</feature>
<keyword evidence="2" id="KW-0479">Metal-binding</keyword>
<evidence type="ECO:0000256" key="3">
    <source>
        <dbReference type="ARBA" id="ARBA00022833"/>
    </source>
</evidence>
<gene>
    <name evidence="6" type="ORF">ABID16_000630</name>
</gene>
<accession>A0ABV2IV09</accession>
<reference evidence="6 7" key="1">
    <citation type="submission" date="2024-06" db="EMBL/GenBank/DDBJ databases">
        <title>Genomic Encyclopedia of Type Strains, Phase IV (KMG-IV): sequencing the most valuable type-strain genomes for metagenomic binning, comparative biology and taxonomic classification.</title>
        <authorList>
            <person name="Goeker M."/>
        </authorList>
    </citation>
    <scope>NUCLEOTIDE SEQUENCE [LARGE SCALE GENOMIC DNA]</scope>
    <source>
        <strain evidence="6 7">DSM 29780</strain>
    </source>
</reference>
<dbReference type="PROSITE" id="PS51891">
    <property type="entry name" value="CENP_V_GFA"/>
    <property type="match status" value="1"/>
</dbReference>
<dbReference type="Pfam" id="PF04828">
    <property type="entry name" value="GFA"/>
    <property type="match status" value="1"/>
</dbReference>
<evidence type="ECO:0000259" key="5">
    <source>
        <dbReference type="PROSITE" id="PS51891"/>
    </source>
</evidence>
<evidence type="ECO:0000313" key="6">
    <source>
        <dbReference type="EMBL" id="MET3612325.1"/>
    </source>
</evidence>
<name>A0ABV2IV09_9HYPH</name>
<sequence>MTEESDYKDGGCRCGAVRFRVKGRPMITMACHCTGCQKMTASAFSLSSFYALENFEVTQGETVLGGLRQELKHHVCPDCKSWMFTRAEMMGPYVNVRSTLIDDSRGYKPFIETFTSEMLPWAKTPAQHSFEKFAPMERFPELLAAYAASDF</sequence>
<protein>
    <recommendedName>
        <fullName evidence="5">CENP-V/GFA domain-containing protein</fullName>
    </recommendedName>
</protein>
<proteinExistence type="inferred from homology"/>
<keyword evidence="3" id="KW-0862">Zinc</keyword>
<evidence type="ECO:0000256" key="1">
    <source>
        <dbReference type="ARBA" id="ARBA00005495"/>
    </source>
</evidence>
<keyword evidence="7" id="KW-1185">Reference proteome</keyword>
<dbReference type="Proteomes" id="UP001549047">
    <property type="component" value="Unassembled WGS sequence"/>
</dbReference>
<dbReference type="Gene3D" id="3.90.1590.10">
    <property type="entry name" value="glutathione-dependent formaldehyde- activating enzyme (gfa)"/>
    <property type="match status" value="1"/>
</dbReference>
<evidence type="ECO:0000256" key="4">
    <source>
        <dbReference type="ARBA" id="ARBA00023239"/>
    </source>
</evidence>
<dbReference type="InterPro" id="IPR011057">
    <property type="entry name" value="Mss4-like_sf"/>
</dbReference>